<organism evidence="2 3">
    <name type="scientific">Seminavis robusta</name>
    <dbReference type="NCBI Taxonomy" id="568900"/>
    <lineage>
        <taxon>Eukaryota</taxon>
        <taxon>Sar</taxon>
        <taxon>Stramenopiles</taxon>
        <taxon>Ochrophyta</taxon>
        <taxon>Bacillariophyta</taxon>
        <taxon>Bacillariophyceae</taxon>
        <taxon>Bacillariophycidae</taxon>
        <taxon>Naviculales</taxon>
        <taxon>Naviculaceae</taxon>
        <taxon>Seminavis</taxon>
    </lineage>
</organism>
<gene>
    <name evidence="2" type="ORF">SEMRO_2119_G315340.1</name>
</gene>
<accession>A0A9N8HW32</accession>
<dbReference type="AlphaFoldDB" id="A0A9N8HW32"/>
<evidence type="ECO:0000256" key="1">
    <source>
        <dbReference type="SAM" id="MobiDB-lite"/>
    </source>
</evidence>
<evidence type="ECO:0000313" key="3">
    <source>
        <dbReference type="Proteomes" id="UP001153069"/>
    </source>
</evidence>
<name>A0A9N8HW32_9STRA</name>
<dbReference type="EMBL" id="CAICTM010002117">
    <property type="protein sequence ID" value="CAB9527981.1"/>
    <property type="molecule type" value="Genomic_DNA"/>
</dbReference>
<feature type="compositionally biased region" description="Low complexity" evidence="1">
    <location>
        <begin position="1"/>
        <end position="19"/>
    </location>
</feature>
<proteinExistence type="predicted"/>
<protein>
    <submittedName>
        <fullName evidence="2">Uncharacterized protein</fullName>
    </submittedName>
</protein>
<comment type="caution">
    <text evidence="2">The sequence shown here is derived from an EMBL/GenBank/DDBJ whole genome shotgun (WGS) entry which is preliminary data.</text>
</comment>
<dbReference type="Proteomes" id="UP001153069">
    <property type="component" value="Unassembled WGS sequence"/>
</dbReference>
<sequence length="192" mass="21441">MSNTPTIATNTTPRPAAAADEGVRVSFNENPSLLLIPPVQDYTTSEVEQLWYTPDDHEEIMEDAMDVANGWNYEGDSTRGTEKLNRITGKQSEQRRKHIVRAVLQEQHRLRSSGQEPRLSLLAKVATPISTEDQSTAYERAYNDELESLPRKTSQAKSNNEVVVVKKGFMSSVSRMFGVGGDSRNCSPPRML</sequence>
<evidence type="ECO:0000313" key="2">
    <source>
        <dbReference type="EMBL" id="CAB9527981.1"/>
    </source>
</evidence>
<keyword evidence="3" id="KW-1185">Reference proteome</keyword>
<reference evidence="2" key="1">
    <citation type="submission" date="2020-06" db="EMBL/GenBank/DDBJ databases">
        <authorList>
            <consortium name="Plant Systems Biology data submission"/>
        </authorList>
    </citation>
    <scope>NUCLEOTIDE SEQUENCE</scope>
    <source>
        <strain evidence="2">D6</strain>
    </source>
</reference>
<feature type="region of interest" description="Disordered" evidence="1">
    <location>
        <begin position="1"/>
        <end position="20"/>
    </location>
</feature>